<keyword evidence="4" id="KW-0902">Two-component regulatory system</keyword>
<dbReference type="PROSITE" id="PS00688">
    <property type="entry name" value="SIGMA54_INTERACT_3"/>
    <property type="match status" value="1"/>
</dbReference>
<dbReference type="InterPro" id="IPR001789">
    <property type="entry name" value="Sig_transdc_resp-reg_receiver"/>
</dbReference>
<keyword evidence="1 7" id="KW-0597">Phosphoprotein</keyword>
<dbReference type="Proteomes" id="UP001211866">
    <property type="component" value="Chromosome"/>
</dbReference>
<feature type="domain" description="Sigma-54 factor interaction" evidence="8">
    <location>
        <begin position="141"/>
        <end position="370"/>
    </location>
</feature>
<dbReference type="CDD" id="cd00009">
    <property type="entry name" value="AAA"/>
    <property type="match status" value="1"/>
</dbReference>
<dbReference type="Gene3D" id="1.10.8.60">
    <property type="match status" value="1"/>
</dbReference>
<dbReference type="GO" id="GO:0000160">
    <property type="term" value="P:phosphorelay signal transduction system"/>
    <property type="evidence" value="ECO:0007669"/>
    <property type="project" value="UniProtKB-KW"/>
</dbReference>
<dbReference type="SMART" id="SM00448">
    <property type="entry name" value="REC"/>
    <property type="match status" value="1"/>
</dbReference>
<organism evidence="10 12">
    <name type="scientific">Alcaligenes faecalis</name>
    <dbReference type="NCBI Taxonomy" id="511"/>
    <lineage>
        <taxon>Bacteria</taxon>
        <taxon>Pseudomonadati</taxon>
        <taxon>Pseudomonadota</taxon>
        <taxon>Betaproteobacteria</taxon>
        <taxon>Burkholderiales</taxon>
        <taxon>Alcaligenaceae</taxon>
        <taxon>Alcaligenes</taxon>
    </lineage>
</organism>
<dbReference type="SMART" id="SM00382">
    <property type="entry name" value="AAA"/>
    <property type="match status" value="1"/>
</dbReference>
<dbReference type="KEGG" id="afa:UZ73_14425"/>
<dbReference type="Pfam" id="PF00072">
    <property type="entry name" value="Response_reg"/>
    <property type="match status" value="1"/>
</dbReference>
<dbReference type="InterPro" id="IPR058031">
    <property type="entry name" value="AAA_lid_NorR"/>
</dbReference>
<dbReference type="GeneID" id="29369759"/>
<dbReference type="InterPro" id="IPR002078">
    <property type="entry name" value="Sigma_54_int"/>
</dbReference>
<gene>
    <name evidence="10" type="ORF">DF183_10690</name>
    <name evidence="11" type="ORF">M2J83_17205</name>
</gene>
<evidence type="ECO:0000256" key="3">
    <source>
        <dbReference type="ARBA" id="ARBA00022840"/>
    </source>
</evidence>
<feature type="domain" description="Response regulatory" evidence="9">
    <location>
        <begin position="2"/>
        <end position="116"/>
    </location>
</feature>
<dbReference type="FunFam" id="3.40.50.300:FF:000006">
    <property type="entry name" value="DNA-binding transcriptional regulator NtrC"/>
    <property type="match status" value="1"/>
</dbReference>
<keyword evidence="3" id="KW-0067">ATP-binding</keyword>
<evidence type="ECO:0000256" key="7">
    <source>
        <dbReference type="PROSITE-ProRule" id="PRU00169"/>
    </source>
</evidence>
<dbReference type="PROSITE" id="PS50045">
    <property type="entry name" value="SIGMA54_INTERACT_4"/>
    <property type="match status" value="1"/>
</dbReference>
<dbReference type="InterPro" id="IPR003593">
    <property type="entry name" value="AAA+_ATPase"/>
</dbReference>
<dbReference type="InterPro" id="IPR009057">
    <property type="entry name" value="Homeodomain-like_sf"/>
</dbReference>
<dbReference type="PANTHER" id="PTHR32071:SF57">
    <property type="entry name" value="C4-DICARBOXYLATE TRANSPORT TRANSCRIPTIONAL REGULATORY PROTEIN DCTD"/>
    <property type="match status" value="1"/>
</dbReference>
<dbReference type="GO" id="GO:0006355">
    <property type="term" value="P:regulation of DNA-templated transcription"/>
    <property type="evidence" value="ECO:0007669"/>
    <property type="project" value="InterPro"/>
</dbReference>
<evidence type="ECO:0000259" key="9">
    <source>
        <dbReference type="PROSITE" id="PS50110"/>
    </source>
</evidence>
<evidence type="ECO:0000313" key="13">
    <source>
        <dbReference type="Proteomes" id="UP001211866"/>
    </source>
</evidence>
<evidence type="ECO:0000256" key="2">
    <source>
        <dbReference type="ARBA" id="ARBA00022741"/>
    </source>
</evidence>
<evidence type="ECO:0000259" key="8">
    <source>
        <dbReference type="PROSITE" id="PS50045"/>
    </source>
</evidence>
<dbReference type="InterPro" id="IPR025944">
    <property type="entry name" value="Sigma_54_int_dom_CS"/>
</dbReference>
<dbReference type="SUPFAM" id="SSF52540">
    <property type="entry name" value="P-loop containing nucleoside triphosphate hydrolases"/>
    <property type="match status" value="1"/>
</dbReference>
<reference evidence="11 13" key="3">
    <citation type="submission" date="2022-05" db="EMBL/GenBank/DDBJ databases">
        <title>Complete sequence of strain NY11312.</title>
        <authorList>
            <person name="Zhou D."/>
        </authorList>
    </citation>
    <scope>NUCLEOTIDE SEQUENCE [LARGE SCALE GENOMIC DNA]</scope>
    <source>
        <strain evidence="11 13">NY11312</strain>
    </source>
</reference>
<dbReference type="EMBL" id="QEXO01000003">
    <property type="protein sequence ID" value="PWE13640.1"/>
    <property type="molecule type" value="Genomic_DNA"/>
</dbReference>
<dbReference type="InterPro" id="IPR002197">
    <property type="entry name" value="HTH_Fis"/>
</dbReference>
<dbReference type="Pfam" id="PF02954">
    <property type="entry name" value="HTH_8"/>
    <property type="match status" value="1"/>
</dbReference>
<dbReference type="SUPFAM" id="SSF52172">
    <property type="entry name" value="CheY-like"/>
    <property type="match status" value="1"/>
</dbReference>
<dbReference type="Proteomes" id="UP000245216">
    <property type="component" value="Unassembled WGS sequence"/>
</dbReference>
<evidence type="ECO:0000313" key="11">
    <source>
        <dbReference type="EMBL" id="WBM37519.1"/>
    </source>
</evidence>
<dbReference type="GO" id="GO:0005524">
    <property type="term" value="F:ATP binding"/>
    <property type="evidence" value="ECO:0007669"/>
    <property type="project" value="UniProtKB-KW"/>
</dbReference>
<sequence>MEVAFVDDDADLRAAVVQSLELAGLKVVACASGQEALSRLPKDYPGVVVTDIRMPGMDGLALMQALHARDPEQPVVLITGHGDIDMAVQAMHDGAFDFLTKPYQAERLLTVIRHAAMQRSLVLQNRALREELDEDGQGPALLGNSEVMVNLRSTLRHLAQSDVDVLVEGETGTGKEVVAMLLHRWSARAQHRFVALNCGALPETIIESELFGHEAGAFTGAQRRRVGSVEHAHQGTLFLDEIESMPMIAQVRLLRVLETRCVTPLGSNEEHPVDIRVVAASKVDLSDPAQRANFRADLYYRLNVVTLRLPPLRERKEDIPMLFAHFAALAAKKYGMPQKMPDARSLAYMQSHHWPGNVRELAHFAQREVLGVQHPEIKELDSEDLSLPARMEQFESQQIRQALARHRGDIKATLQDLRIPRKTFYDKLQRHGILRSDFVEEGAQGE</sequence>
<evidence type="ECO:0000313" key="12">
    <source>
        <dbReference type="Proteomes" id="UP000245216"/>
    </source>
</evidence>
<accession>A0A0M7GAB0</accession>
<evidence type="ECO:0000256" key="6">
    <source>
        <dbReference type="ARBA" id="ARBA00023163"/>
    </source>
</evidence>
<evidence type="ECO:0000313" key="10">
    <source>
        <dbReference type="EMBL" id="PWE13640.1"/>
    </source>
</evidence>
<dbReference type="Gene3D" id="3.40.50.2300">
    <property type="match status" value="1"/>
</dbReference>
<evidence type="ECO:0000256" key="4">
    <source>
        <dbReference type="ARBA" id="ARBA00023012"/>
    </source>
</evidence>
<dbReference type="OrthoDB" id="9761705at2"/>
<dbReference type="SUPFAM" id="SSF46689">
    <property type="entry name" value="Homeodomain-like"/>
    <property type="match status" value="1"/>
</dbReference>
<dbReference type="AlphaFoldDB" id="A0A0M7GAB0"/>
<reference evidence="10 12" key="2">
    <citation type="submission" date="2018-05" db="EMBL/GenBank/DDBJ databases">
        <authorList>
            <person name="Lanie J.A."/>
            <person name="Ng W.-L."/>
            <person name="Kazmierczak K.M."/>
            <person name="Andrzejewski T.M."/>
            <person name="Davidsen T.M."/>
            <person name="Wayne K.J."/>
            <person name="Tettelin H."/>
            <person name="Glass J.I."/>
            <person name="Rusch D."/>
            <person name="Podicherti R."/>
            <person name="Tsui H.-C.T."/>
            <person name="Winkler M.E."/>
        </authorList>
    </citation>
    <scope>NUCLEOTIDE SEQUENCE [LARGE SCALE GENOMIC DNA]</scope>
    <source>
        <strain evidence="10 12">YBY</strain>
    </source>
</reference>
<dbReference type="PANTHER" id="PTHR32071">
    <property type="entry name" value="TRANSCRIPTIONAL REGULATORY PROTEIN"/>
    <property type="match status" value="1"/>
</dbReference>
<dbReference type="Gene3D" id="3.40.50.300">
    <property type="entry name" value="P-loop containing nucleotide triphosphate hydrolases"/>
    <property type="match status" value="1"/>
</dbReference>
<dbReference type="RefSeq" id="WP_042486267.1">
    <property type="nucleotide sequence ID" value="NZ_CAXOKM010000016.1"/>
</dbReference>
<keyword evidence="5" id="KW-0805">Transcription regulation</keyword>
<protein>
    <submittedName>
        <fullName evidence="11">Sigma-54 dependent transcriptional regulator</fullName>
    </submittedName>
    <submittedName>
        <fullName evidence="10">Sigma-54-dependent Fis family transcriptional regulator</fullName>
    </submittedName>
</protein>
<dbReference type="STRING" id="511.UZ73_14425"/>
<dbReference type="Pfam" id="PF00158">
    <property type="entry name" value="Sigma54_activat"/>
    <property type="match status" value="1"/>
</dbReference>
<reference evidence="10 12" key="1">
    <citation type="submission" date="2018-05" db="EMBL/GenBank/DDBJ databases">
        <title>Genome Sequence of an Efficient Indole-Degrading Bacterium, Alcaligenes sp.YBY.</title>
        <authorList>
            <person name="Yang B."/>
        </authorList>
    </citation>
    <scope>NUCLEOTIDE SEQUENCE [LARGE SCALE GENOMIC DNA]</scope>
    <source>
        <strain evidence="10 12">YBY</strain>
    </source>
</reference>
<dbReference type="CDD" id="cd17549">
    <property type="entry name" value="REC_DctD-like"/>
    <property type="match status" value="1"/>
</dbReference>
<dbReference type="Gene3D" id="1.10.10.60">
    <property type="entry name" value="Homeodomain-like"/>
    <property type="match status" value="1"/>
</dbReference>
<dbReference type="Pfam" id="PF25601">
    <property type="entry name" value="AAA_lid_14"/>
    <property type="match status" value="1"/>
</dbReference>
<dbReference type="PROSITE" id="PS50110">
    <property type="entry name" value="RESPONSE_REGULATORY"/>
    <property type="match status" value="1"/>
</dbReference>
<evidence type="ECO:0000256" key="1">
    <source>
        <dbReference type="ARBA" id="ARBA00022553"/>
    </source>
</evidence>
<dbReference type="InterPro" id="IPR011006">
    <property type="entry name" value="CheY-like_superfamily"/>
</dbReference>
<feature type="modified residue" description="4-aspartylphosphate" evidence="7">
    <location>
        <position position="51"/>
    </location>
</feature>
<dbReference type="FunFam" id="3.40.50.2300:FF:000018">
    <property type="entry name" value="DNA-binding transcriptional regulator NtrC"/>
    <property type="match status" value="1"/>
</dbReference>
<accession>A0A0S2JU14</accession>
<dbReference type="PROSITE" id="PS00675">
    <property type="entry name" value="SIGMA54_INTERACT_1"/>
    <property type="match status" value="1"/>
</dbReference>
<keyword evidence="2" id="KW-0547">Nucleotide-binding</keyword>
<proteinExistence type="predicted"/>
<keyword evidence="6" id="KW-0804">Transcription</keyword>
<keyword evidence="13" id="KW-1185">Reference proteome</keyword>
<dbReference type="InterPro" id="IPR027417">
    <property type="entry name" value="P-loop_NTPase"/>
</dbReference>
<dbReference type="EMBL" id="CP096916">
    <property type="protein sequence ID" value="WBM37519.1"/>
    <property type="molecule type" value="Genomic_DNA"/>
</dbReference>
<name>A0A0M7GAB0_ALCFA</name>
<dbReference type="InterPro" id="IPR025662">
    <property type="entry name" value="Sigma_54_int_dom_ATP-bd_1"/>
</dbReference>
<dbReference type="GO" id="GO:0043565">
    <property type="term" value="F:sequence-specific DNA binding"/>
    <property type="evidence" value="ECO:0007669"/>
    <property type="project" value="InterPro"/>
</dbReference>
<evidence type="ECO:0000256" key="5">
    <source>
        <dbReference type="ARBA" id="ARBA00023015"/>
    </source>
</evidence>